<reference evidence="1 2" key="1">
    <citation type="journal article" date="2019" name="Nat. Ecol. Evol.">
        <title>Megaphylogeny resolves global patterns of mushroom evolution.</title>
        <authorList>
            <person name="Varga T."/>
            <person name="Krizsan K."/>
            <person name="Foldi C."/>
            <person name="Dima B."/>
            <person name="Sanchez-Garcia M."/>
            <person name="Sanchez-Ramirez S."/>
            <person name="Szollosi G.J."/>
            <person name="Szarkandi J.G."/>
            <person name="Papp V."/>
            <person name="Albert L."/>
            <person name="Andreopoulos W."/>
            <person name="Angelini C."/>
            <person name="Antonin V."/>
            <person name="Barry K.W."/>
            <person name="Bougher N.L."/>
            <person name="Buchanan P."/>
            <person name="Buyck B."/>
            <person name="Bense V."/>
            <person name="Catcheside P."/>
            <person name="Chovatia M."/>
            <person name="Cooper J."/>
            <person name="Damon W."/>
            <person name="Desjardin D."/>
            <person name="Finy P."/>
            <person name="Geml J."/>
            <person name="Haridas S."/>
            <person name="Hughes K."/>
            <person name="Justo A."/>
            <person name="Karasinski D."/>
            <person name="Kautmanova I."/>
            <person name="Kiss B."/>
            <person name="Kocsube S."/>
            <person name="Kotiranta H."/>
            <person name="LaButti K.M."/>
            <person name="Lechner B.E."/>
            <person name="Liimatainen K."/>
            <person name="Lipzen A."/>
            <person name="Lukacs Z."/>
            <person name="Mihaltcheva S."/>
            <person name="Morgado L.N."/>
            <person name="Niskanen T."/>
            <person name="Noordeloos M.E."/>
            <person name="Ohm R.A."/>
            <person name="Ortiz-Santana B."/>
            <person name="Ovrebo C."/>
            <person name="Racz N."/>
            <person name="Riley R."/>
            <person name="Savchenko A."/>
            <person name="Shiryaev A."/>
            <person name="Soop K."/>
            <person name="Spirin V."/>
            <person name="Szebenyi C."/>
            <person name="Tomsovsky M."/>
            <person name="Tulloss R.E."/>
            <person name="Uehling J."/>
            <person name="Grigoriev I.V."/>
            <person name="Vagvolgyi C."/>
            <person name="Papp T."/>
            <person name="Martin F.M."/>
            <person name="Miettinen O."/>
            <person name="Hibbett D.S."/>
            <person name="Nagy L.G."/>
        </authorList>
    </citation>
    <scope>NUCLEOTIDE SEQUENCE [LARGE SCALE GENOMIC DNA]</scope>
    <source>
        <strain evidence="1 2">CBS 121175</strain>
    </source>
</reference>
<dbReference type="Proteomes" id="UP000307440">
    <property type="component" value="Unassembled WGS sequence"/>
</dbReference>
<name>A0A5C3K9P5_COPMA</name>
<organism evidence="1 2">
    <name type="scientific">Coprinopsis marcescibilis</name>
    <name type="common">Agaric fungus</name>
    <name type="synonym">Psathyrella marcescibilis</name>
    <dbReference type="NCBI Taxonomy" id="230819"/>
    <lineage>
        <taxon>Eukaryota</taxon>
        <taxon>Fungi</taxon>
        <taxon>Dikarya</taxon>
        <taxon>Basidiomycota</taxon>
        <taxon>Agaricomycotina</taxon>
        <taxon>Agaricomycetes</taxon>
        <taxon>Agaricomycetidae</taxon>
        <taxon>Agaricales</taxon>
        <taxon>Agaricineae</taxon>
        <taxon>Psathyrellaceae</taxon>
        <taxon>Coprinopsis</taxon>
    </lineage>
</organism>
<dbReference type="EMBL" id="ML210742">
    <property type="protein sequence ID" value="TFK16557.1"/>
    <property type="molecule type" value="Genomic_DNA"/>
</dbReference>
<accession>A0A5C3K9P5</accession>
<proteinExistence type="predicted"/>
<protein>
    <recommendedName>
        <fullName evidence="3">SWIM-type domain-containing protein</fullName>
    </recommendedName>
</protein>
<evidence type="ECO:0000313" key="2">
    <source>
        <dbReference type="Proteomes" id="UP000307440"/>
    </source>
</evidence>
<dbReference type="AlphaFoldDB" id="A0A5C3K9P5"/>
<gene>
    <name evidence="1" type="ORF">FA15DRAFT_662061</name>
</gene>
<sequence length="238" mass="26596">MVHYIAILPEQHYMCDCGMGINLGIPCWHFFNVWTNAWNLNAPSFHMGLIHARWYKDPKVDLKMLPSLIFDYTGPHLEKSAASTMPPPCLLSNPIDHVPAMQFHTLLPATRTIGAQQMNHKANTALRLMLAGIQTEEELTEVVEELLTLREEAAKEGQGRPWMACITGALKGAPKGGGPTTRSCINQVQEPSESRIIRLVAPNLDDTSTDSWTALPRCSVGQEQEQGVQWYKIYMLGE</sequence>
<evidence type="ECO:0000313" key="1">
    <source>
        <dbReference type="EMBL" id="TFK16557.1"/>
    </source>
</evidence>
<dbReference type="OrthoDB" id="2976292at2759"/>
<evidence type="ECO:0008006" key="3">
    <source>
        <dbReference type="Google" id="ProtNLM"/>
    </source>
</evidence>
<dbReference type="STRING" id="230819.A0A5C3K9P5"/>
<keyword evidence="2" id="KW-1185">Reference proteome</keyword>